<dbReference type="NCBIfam" id="TIGR02665">
    <property type="entry name" value="molyb_mobA"/>
    <property type="match status" value="1"/>
</dbReference>
<evidence type="ECO:0000313" key="10">
    <source>
        <dbReference type="EMBL" id="PTN03080.1"/>
    </source>
</evidence>
<proteinExistence type="inferred from homology"/>
<dbReference type="GO" id="GO:0005737">
    <property type="term" value="C:cytoplasm"/>
    <property type="evidence" value="ECO:0007669"/>
    <property type="project" value="UniProtKB-SubCell"/>
</dbReference>
<feature type="binding site" evidence="8">
    <location>
        <position position="60"/>
    </location>
    <ligand>
        <name>GTP</name>
        <dbReference type="ChEBI" id="CHEBI:37565"/>
    </ligand>
</feature>
<evidence type="ECO:0000256" key="1">
    <source>
        <dbReference type="ARBA" id="ARBA00022490"/>
    </source>
</evidence>
<feature type="binding site" evidence="8">
    <location>
        <position position="93"/>
    </location>
    <ligand>
        <name>GTP</name>
        <dbReference type="ChEBI" id="CHEBI:37565"/>
    </ligand>
</feature>
<evidence type="ECO:0000256" key="3">
    <source>
        <dbReference type="ARBA" id="ARBA00022723"/>
    </source>
</evidence>
<dbReference type="CDD" id="cd02503">
    <property type="entry name" value="MobA"/>
    <property type="match status" value="1"/>
</dbReference>
<dbReference type="RefSeq" id="WP_244905897.1">
    <property type="nucleotide sequence ID" value="NZ_NHSI01000059.1"/>
</dbReference>
<feature type="domain" description="MobA-like NTP transferase" evidence="9">
    <location>
        <begin position="4"/>
        <end position="145"/>
    </location>
</feature>
<keyword evidence="2 8" id="KW-0808">Transferase</keyword>
<dbReference type="InterPro" id="IPR029044">
    <property type="entry name" value="Nucleotide-diphossugar_trans"/>
</dbReference>
<dbReference type="GO" id="GO:1902758">
    <property type="term" value="P:bis(molybdopterin guanine dinucleotide)molybdenum biosynthetic process"/>
    <property type="evidence" value="ECO:0007669"/>
    <property type="project" value="TreeGrafter"/>
</dbReference>
<evidence type="ECO:0000256" key="4">
    <source>
        <dbReference type="ARBA" id="ARBA00022741"/>
    </source>
</evidence>
<feature type="binding site" evidence="8">
    <location>
        <position position="93"/>
    </location>
    <ligand>
        <name>Mg(2+)</name>
        <dbReference type="ChEBI" id="CHEBI:18420"/>
    </ligand>
</feature>
<keyword evidence="5 8" id="KW-0460">Magnesium</keyword>
<comment type="domain">
    <text evidence="8">The N-terminal domain determines nucleotide recognition and specific binding, while the C-terminal domain determines the specific binding to the target protein.</text>
</comment>
<dbReference type="GO" id="GO:0005525">
    <property type="term" value="F:GTP binding"/>
    <property type="evidence" value="ECO:0007669"/>
    <property type="project" value="UniProtKB-UniRule"/>
</dbReference>
<evidence type="ECO:0000256" key="2">
    <source>
        <dbReference type="ARBA" id="ARBA00022679"/>
    </source>
</evidence>
<keyword evidence="7 8" id="KW-0501">Molybdenum cofactor biosynthesis</keyword>
<keyword evidence="1 8" id="KW-0963">Cytoplasm</keyword>
<keyword evidence="3 8" id="KW-0479">Metal-binding</keyword>
<comment type="function">
    <text evidence="8">Transfers a GMP moiety from GTP to Mo-molybdopterin (Mo-MPT) cofactor (Moco or molybdenum cofactor) to form Mo-molybdopterin guanine dinucleotide (Mo-MGD) cofactor.</text>
</comment>
<comment type="subunit">
    <text evidence="8">Monomer.</text>
</comment>
<accession>A0A2T5BUC5</accession>
<comment type="similarity">
    <text evidence="8">Belongs to the MobA family.</text>
</comment>
<evidence type="ECO:0000256" key="8">
    <source>
        <dbReference type="HAMAP-Rule" id="MF_00316"/>
    </source>
</evidence>
<dbReference type="SUPFAM" id="SSF53448">
    <property type="entry name" value="Nucleotide-diphospho-sugar transferases"/>
    <property type="match status" value="1"/>
</dbReference>
<name>A0A2T5BUC5_9RHOB</name>
<comment type="caution">
    <text evidence="8">Lacks conserved residue(s) required for the propagation of feature annotation.</text>
</comment>
<dbReference type="GO" id="GO:0061603">
    <property type="term" value="F:molybdenum cofactor guanylyltransferase activity"/>
    <property type="evidence" value="ECO:0007669"/>
    <property type="project" value="UniProtKB-EC"/>
</dbReference>
<comment type="cofactor">
    <cofactor evidence="8">
        <name>Mg(2+)</name>
        <dbReference type="ChEBI" id="CHEBI:18420"/>
    </cofactor>
</comment>
<keyword evidence="10" id="KW-0548">Nucleotidyltransferase</keyword>
<dbReference type="Gene3D" id="3.90.550.10">
    <property type="entry name" value="Spore Coat Polysaccharide Biosynthesis Protein SpsA, Chain A"/>
    <property type="match status" value="1"/>
</dbReference>
<evidence type="ECO:0000256" key="5">
    <source>
        <dbReference type="ARBA" id="ARBA00022842"/>
    </source>
</evidence>
<reference evidence="10 11" key="1">
    <citation type="submission" date="2018-04" db="EMBL/GenBank/DDBJ databases">
        <title>Genomic Encyclopedia of Archaeal and Bacterial Type Strains, Phase II (KMG-II): from individual species to whole genera.</title>
        <authorList>
            <person name="Goeker M."/>
        </authorList>
    </citation>
    <scope>NUCLEOTIDE SEQUENCE [LARGE SCALE GENOMIC DNA]</scope>
    <source>
        <strain evidence="10 11">DSM 18064</strain>
    </source>
</reference>
<evidence type="ECO:0000259" key="9">
    <source>
        <dbReference type="Pfam" id="PF12804"/>
    </source>
</evidence>
<evidence type="ECO:0000256" key="6">
    <source>
        <dbReference type="ARBA" id="ARBA00023134"/>
    </source>
</evidence>
<dbReference type="AlphaFoldDB" id="A0A2T5BUC5"/>
<comment type="catalytic activity">
    <reaction evidence="8">
        <text>Mo-molybdopterin + GTP + H(+) = Mo-molybdopterin guanine dinucleotide + diphosphate</text>
        <dbReference type="Rhea" id="RHEA:34243"/>
        <dbReference type="ChEBI" id="CHEBI:15378"/>
        <dbReference type="ChEBI" id="CHEBI:33019"/>
        <dbReference type="ChEBI" id="CHEBI:37565"/>
        <dbReference type="ChEBI" id="CHEBI:71302"/>
        <dbReference type="ChEBI" id="CHEBI:71310"/>
        <dbReference type="EC" id="2.7.7.77"/>
    </reaction>
</comment>
<keyword evidence="4 8" id="KW-0547">Nucleotide-binding</keyword>
<dbReference type="InterPro" id="IPR025877">
    <property type="entry name" value="MobA-like_NTP_Trfase"/>
</dbReference>
<organism evidence="10 11">
    <name type="scientific">Rhodovulum imhoffii</name>
    <dbReference type="NCBI Taxonomy" id="365340"/>
    <lineage>
        <taxon>Bacteria</taxon>
        <taxon>Pseudomonadati</taxon>
        <taxon>Pseudomonadota</taxon>
        <taxon>Alphaproteobacteria</taxon>
        <taxon>Rhodobacterales</taxon>
        <taxon>Paracoccaceae</taxon>
        <taxon>Rhodovulum</taxon>
    </lineage>
</organism>
<dbReference type="PANTHER" id="PTHR19136:SF81">
    <property type="entry name" value="MOLYBDENUM COFACTOR GUANYLYLTRANSFERASE"/>
    <property type="match status" value="1"/>
</dbReference>
<keyword evidence="11" id="KW-1185">Reference proteome</keyword>
<protein>
    <recommendedName>
        <fullName evidence="8">Molybdenum cofactor guanylyltransferase</fullName>
        <shortName evidence="8">MoCo guanylyltransferase</shortName>
        <ecNumber evidence="8">2.7.7.77</ecNumber>
    </recommendedName>
    <alternativeName>
        <fullName evidence="8">GTP:molybdopterin guanylyltransferase</fullName>
    </alternativeName>
    <alternativeName>
        <fullName evidence="8">Mo-MPT guanylyltransferase</fullName>
    </alternativeName>
    <alternativeName>
        <fullName evidence="8">Molybdopterin guanylyltransferase</fullName>
    </alternativeName>
    <alternativeName>
        <fullName evidence="8">Molybdopterin-guanine dinucleotide synthase</fullName>
        <shortName evidence="8">MGD synthase</shortName>
    </alternativeName>
</protein>
<gene>
    <name evidence="8" type="primary">mobA</name>
    <name evidence="10" type="ORF">C8N32_104191</name>
</gene>
<dbReference type="GO" id="GO:0046872">
    <property type="term" value="F:metal ion binding"/>
    <property type="evidence" value="ECO:0007669"/>
    <property type="project" value="UniProtKB-KW"/>
</dbReference>
<dbReference type="PANTHER" id="PTHR19136">
    <property type="entry name" value="MOLYBDENUM COFACTOR GUANYLYLTRANSFERASE"/>
    <property type="match status" value="1"/>
</dbReference>
<dbReference type="EMBL" id="QAAA01000004">
    <property type="protein sequence ID" value="PTN03080.1"/>
    <property type="molecule type" value="Genomic_DNA"/>
</dbReference>
<comment type="subcellular location">
    <subcellularLocation>
        <location evidence="8">Cytoplasm</location>
    </subcellularLocation>
</comment>
<dbReference type="Pfam" id="PF12804">
    <property type="entry name" value="NTP_transf_3"/>
    <property type="match status" value="1"/>
</dbReference>
<keyword evidence="6 8" id="KW-0342">GTP-binding</keyword>
<dbReference type="HAMAP" id="MF_00316">
    <property type="entry name" value="MobA"/>
    <property type="match status" value="1"/>
</dbReference>
<dbReference type="Proteomes" id="UP000243859">
    <property type="component" value="Unassembled WGS sequence"/>
</dbReference>
<dbReference type="EC" id="2.7.7.77" evidence="8"/>
<feature type="binding site" evidence="8">
    <location>
        <begin position="7"/>
        <end position="9"/>
    </location>
    <ligand>
        <name>GTP</name>
        <dbReference type="ChEBI" id="CHEBI:37565"/>
    </ligand>
</feature>
<sequence>MIFGVILAGGQGRRMGGDKAGVRLGGVTLLERVAGRLAPQVAELAVAGGDGRAGWTVLPDPVPGRVGPLAGLLAGMLWASGRGATHVVSVPVDAPFLPLDLVAQLAGAGPGAAIPFSGGRRHPVFGLWPVMLAARLRADLEGGQRRAGVWAAAIGAVEVPFPEADPDPFFNLNTPVDLACAARVPGV</sequence>
<evidence type="ECO:0000313" key="11">
    <source>
        <dbReference type="Proteomes" id="UP000243859"/>
    </source>
</evidence>
<dbReference type="InterPro" id="IPR013482">
    <property type="entry name" value="Molybde_CF_guanTrfase"/>
</dbReference>
<comment type="caution">
    <text evidence="10">The sequence shown here is derived from an EMBL/GenBank/DDBJ whole genome shotgun (WGS) entry which is preliminary data.</text>
</comment>
<feature type="binding site" evidence="8">
    <location>
        <position position="19"/>
    </location>
    <ligand>
        <name>GTP</name>
        <dbReference type="ChEBI" id="CHEBI:37565"/>
    </ligand>
</feature>
<evidence type="ECO:0000256" key="7">
    <source>
        <dbReference type="ARBA" id="ARBA00023150"/>
    </source>
</evidence>